<dbReference type="AlphaFoldDB" id="A0A0A9FCR6"/>
<dbReference type="EMBL" id="GBRH01187061">
    <property type="protein sequence ID" value="JAE10835.1"/>
    <property type="molecule type" value="Transcribed_RNA"/>
</dbReference>
<reference evidence="1" key="1">
    <citation type="submission" date="2014-09" db="EMBL/GenBank/DDBJ databases">
        <authorList>
            <person name="Magalhaes I.L.F."/>
            <person name="Oliveira U."/>
            <person name="Santos F.R."/>
            <person name="Vidigal T.H.D.A."/>
            <person name="Brescovit A.D."/>
            <person name="Santos A.J."/>
        </authorList>
    </citation>
    <scope>NUCLEOTIDE SEQUENCE</scope>
    <source>
        <tissue evidence="1">Shoot tissue taken approximately 20 cm above the soil surface</tissue>
    </source>
</reference>
<name>A0A0A9FCR6_ARUDO</name>
<accession>A0A0A9FCR6</accession>
<protein>
    <submittedName>
        <fullName evidence="1">Uncharacterized protein</fullName>
    </submittedName>
</protein>
<proteinExistence type="predicted"/>
<sequence length="64" mass="7263">MKFLVLIIFQPVQRSFVSLEETERGTAYHKLAIIIKCVNLKHTIQGIYQSFGTCLDNVMAAVAY</sequence>
<organism evidence="1">
    <name type="scientific">Arundo donax</name>
    <name type="common">Giant reed</name>
    <name type="synonym">Donax arundinaceus</name>
    <dbReference type="NCBI Taxonomy" id="35708"/>
    <lineage>
        <taxon>Eukaryota</taxon>
        <taxon>Viridiplantae</taxon>
        <taxon>Streptophyta</taxon>
        <taxon>Embryophyta</taxon>
        <taxon>Tracheophyta</taxon>
        <taxon>Spermatophyta</taxon>
        <taxon>Magnoliopsida</taxon>
        <taxon>Liliopsida</taxon>
        <taxon>Poales</taxon>
        <taxon>Poaceae</taxon>
        <taxon>PACMAD clade</taxon>
        <taxon>Arundinoideae</taxon>
        <taxon>Arundineae</taxon>
        <taxon>Arundo</taxon>
    </lineage>
</organism>
<evidence type="ECO:0000313" key="1">
    <source>
        <dbReference type="EMBL" id="JAE10835.1"/>
    </source>
</evidence>
<reference evidence="1" key="2">
    <citation type="journal article" date="2015" name="Data Brief">
        <title>Shoot transcriptome of the giant reed, Arundo donax.</title>
        <authorList>
            <person name="Barrero R.A."/>
            <person name="Guerrero F.D."/>
            <person name="Moolhuijzen P."/>
            <person name="Goolsby J.A."/>
            <person name="Tidwell J."/>
            <person name="Bellgard S.E."/>
            <person name="Bellgard M.I."/>
        </authorList>
    </citation>
    <scope>NUCLEOTIDE SEQUENCE</scope>
    <source>
        <tissue evidence="1">Shoot tissue taken approximately 20 cm above the soil surface</tissue>
    </source>
</reference>